<dbReference type="Pfam" id="PF09701">
    <property type="entry name" value="Cas_Cmr5"/>
    <property type="match status" value="1"/>
</dbReference>
<keyword evidence="3" id="KW-0963">Cytoplasm</keyword>
<dbReference type="RefSeq" id="WP_109605220.1">
    <property type="nucleotide sequence ID" value="NZ_QGGI01000013.1"/>
</dbReference>
<dbReference type="AlphaFoldDB" id="A0AA45C5T1"/>
<comment type="similarity">
    <text evidence="2">Belongs to the CRISPR system Cmr5 family.</text>
</comment>
<name>A0AA45C5T1_9BACT</name>
<protein>
    <recommendedName>
        <fullName evidence="5">CRISPR type III-B/RAMP module-associated protein Cmr5</fullName>
    </recommendedName>
</protein>
<gene>
    <name evidence="6" type="ORF">C7380_1136</name>
</gene>
<dbReference type="InterPro" id="IPR023101">
    <property type="entry name" value="AF1862-like_dom_sf"/>
</dbReference>
<proteinExistence type="inferred from homology"/>
<evidence type="ECO:0000256" key="4">
    <source>
        <dbReference type="ARBA" id="ARBA00023118"/>
    </source>
</evidence>
<dbReference type="InterPro" id="IPR010160">
    <property type="entry name" value="CRISPR-assoc_prot_Cmr5"/>
</dbReference>
<dbReference type="Proteomes" id="UP000245921">
    <property type="component" value="Unassembled WGS sequence"/>
</dbReference>
<comment type="subcellular location">
    <subcellularLocation>
        <location evidence="1">Cytoplasm</location>
    </subcellularLocation>
</comment>
<comment type="caution">
    <text evidence="6">The sequence shown here is derived from an EMBL/GenBank/DDBJ whole genome shotgun (WGS) entry which is preliminary data.</text>
</comment>
<evidence type="ECO:0000256" key="2">
    <source>
        <dbReference type="ARBA" id="ARBA00006161"/>
    </source>
</evidence>
<keyword evidence="4" id="KW-0051">Antiviral defense</keyword>
<keyword evidence="7" id="KW-1185">Reference proteome</keyword>
<dbReference type="Gene3D" id="1.10.520.30">
    <property type="entry name" value="AF1862-like domain"/>
    <property type="match status" value="1"/>
</dbReference>
<reference evidence="6 7" key="1">
    <citation type="submission" date="2018-05" db="EMBL/GenBank/DDBJ databases">
        <title>Genomic Encyclopedia of Type Strains, Phase IV (KMG-IV): sequencing the most valuable type-strain genomes for metagenomic binning, comparative biology and taxonomic classification.</title>
        <authorList>
            <person name="Goeker M."/>
        </authorList>
    </citation>
    <scope>NUCLEOTIDE SEQUENCE [LARGE SCALE GENOMIC DNA]</scope>
    <source>
        <strain evidence="6 7">DSM 24906</strain>
    </source>
</reference>
<evidence type="ECO:0000256" key="3">
    <source>
        <dbReference type="ARBA" id="ARBA00022490"/>
    </source>
</evidence>
<dbReference type="EMBL" id="QGGI01000013">
    <property type="protein sequence ID" value="PWJ90018.1"/>
    <property type="molecule type" value="Genomic_DNA"/>
</dbReference>
<evidence type="ECO:0000313" key="6">
    <source>
        <dbReference type="EMBL" id="PWJ90018.1"/>
    </source>
</evidence>
<dbReference type="GO" id="GO:0051607">
    <property type="term" value="P:defense response to virus"/>
    <property type="evidence" value="ECO:0007669"/>
    <property type="project" value="UniProtKB-KW"/>
</dbReference>
<accession>A0AA45C5T1</accession>
<organism evidence="6 7">
    <name type="scientific">Oceanotoga teriensis</name>
    <dbReference type="NCBI Taxonomy" id="515440"/>
    <lineage>
        <taxon>Bacteria</taxon>
        <taxon>Thermotogati</taxon>
        <taxon>Thermotogota</taxon>
        <taxon>Thermotogae</taxon>
        <taxon>Petrotogales</taxon>
        <taxon>Petrotogaceae</taxon>
        <taxon>Oceanotoga</taxon>
    </lineage>
</organism>
<dbReference type="GO" id="GO:0005737">
    <property type="term" value="C:cytoplasm"/>
    <property type="evidence" value="ECO:0007669"/>
    <property type="project" value="UniProtKB-SubCell"/>
</dbReference>
<dbReference type="SUPFAM" id="SSF158568">
    <property type="entry name" value="AF1862-like"/>
    <property type="match status" value="1"/>
</dbReference>
<evidence type="ECO:0000256" key="5">
    <source>
        <dbReference type="ARBA" id="ARBA00030001"/>
    </source>
</evidence>
<evidence type="ECO:0000256" key="1">
    <source>
        <dbReference type="ARBA" id="ARBA00004496"/>
    </source>
</evidence>
<sequence length="183" mass="21749">MSLKNMNLEVSKYALECVERVIKNENDYNDYNKPNPKSVDKKSYKTLVKKMSTLIQKNGFINTIVFLMSKANEKNYKNGEKIVRNNDELKKIHSKQHYNLILQDILNWHKENPKIELELQNLSENYDFNTKKVQEYIKFLYDLNSQEYRLITKEMMTLFGWIKRFADAMIESEDKTSENNGGD</sequence>
<dbReference type="NCBIfam" id="TIGR01881">
    <property type="entry name" value="cas_Cmr5"/>
    <property type="match status" value="1"/>
</dbReference>
<evidence type="ECO:0000313" key="7">
    <source>
        <dbReference type="Proteomes" id="UP000245921"/>
    </source>
</evidence>